<comment type="caution">
    <text evidence="3">The sequence shown here is derived from an EMBL/GenBank/DDBJ whole genome shotgun (WGS) entry which is preliminary data.</text>
</comment>
<dbReference type="PANTHER" id="PTHR10039">
    <property type="entry name" value="AMELOGENIN"/>
    <property type="match status" value="1"/>
</dbReference>
<proteinExistence type="predicted"/>
<name>A0AA40K634_9PEZI</name>
<dbReference type="PANTHER" id="PTHR10039:SF14">
    <property type="entry name" value="NACHT DOMAIN-CONTAINING PROTEIN"/>
    <property type="match status" value="1"/>
</dbReference>
<evidence type="ECO:0000259" key="2">
    <source>
        <dbReference type="Pfam" id="PF24883"/>
    </source>
</evidence>
<dbReference type="Proteomes" id="UP001172159">
    <property type="component" value="Unassembled WGS sequence"/>
</dbReference>
<dbReference type="EMBL" id="JAUKTV010000001">
    <property type="protein sequence ID" value="KAK0747315.1"/>
    <property type="molecule type" value="Genomic_DNA"/>
</dbReference>
<gene>
    <name evidence="3" type="ORF">B0T21DRAFT_259551</name>
</gene>
<feature type="non-terminal residue" evidence="3">
    <location>
        <position position="1"/>
    </location>
</feature>
<dbReference type="AlphaFoldDB" id="A0AA40K634"/>
<reference evidence="3" key="1">
    <citation type="submission" date="2023-06" db="EMBL/GenBank/DDBJ databases">
        <title>Genome-scale phylogeny and comparative genomics of the fungal order Sordariales.</title>
        <authorList>
            <consortium name="Lawrence Berkeley National Laboratory"/>
            <person name="Hensen N."/>
            <person name="Bonometti L."/>
            <person name="Westerberg I."/>
            <person name="Brannstrom I.O."/>
            <person name="Guillou S."/>
            <person name="Cros-Aarteil S."/>
            <person name="Calhoun S."/>
            <person name="Haridas S."/>
            <person name="Kuo A."/>
            <person name="Mondo S."/>
            <person name="Pangilinan J."/>
            <person name="Riley R."/>
            <person name="Labutti K."/>
            <person name="Andreopoulos B."/>
            <person name="Lipzen A."/>
            <person name="Chen C."/>
            <person name="Yanf M."/>
            <person name="Daum C."/>
            <person name="Ng V."/>
            <person name="Clum A."/>
            <person name="Steindorff A."/>
            <person name="Ohm R."/>
            <person name="Martin F."/>
            <person name="Silar P."/>
            <person name="Natvig D."/>
            <person name="Lalanne C."/>
            <person name="Gautier V."/>
            <person name="Ament-Velasquez S.L."/>
            <person name="Kruys A."/>
            <person name="Hutchinson M.I."/>
            <person name="Powell A.J."/>
            <person name="Barry K."/>
            <person name="Miller A.N."/>
            <person name="Grigoriev I.V."/>
            <person name="Debuchy R."/>
            <person name="Gladieux P."/>
            <person name="Thoren M.H."/>
            <person name="Johannesson H."/>
        </authorList>
    </citation>
    <scope>NUCLEOTIDE SEQUENCE</scope>
    <source>
        <strain evidence="3">CBS 540.89</strain>
    </source>
</reference>
<protein>
    <recommendedName>
        <fullName evidence="2">Nephrocystin 3-like N-terminal domain-containing protein</fullName>
    </recommendedName>
</protein>
<feature type="domain" description="Nephrocystin 3-like N-terminal" evidence="2">
    <location>
        <begin position="6"/>
        <end position="101"/>
    </location>
</feature>
<dbReference type="Pfam" id="PF24883">
    <property type="entry name" value="NPHP3_N"/>
    <property type="match status" value="1"/>
</dbReference>
<feature type="non-terminal residue" evidence="3">
    <location>
        <position position="174"/>
    </location>
</feature>
<evidence type="ECO:0000256" key="1">
    <source>
        <dbReference type="ARBA" id="ARBA00022737"/>
    </source>
</evidence>
<dbReference type="InterPro" id="IPR056884">
    <property type="entry name" value="NPHP3-like_N"/>
</dbReference>
<sequence length="174" mass="19567">IDHGVAVLRGLIYLLVDQQPSLISHVQKQYDAGGNPLFRNQNAWVALSEIFTGILEDRCLPRTCLIIDALDECTRGLDLLLDLVVRTSSAYSNVKWIVSSRNWPSIKKDLDTATQKVRLSLELNEESLSAAVTTYVQFKVEGLAKRNKYSNDTRDAVERYLSTNAHGTFLWVAL</sequence>
<organism evidence="3 4">
    <name type="scientific">Apiosordaria backusii</name>
    <dbReference type="NCBI Taxonomy" id="314023"/>
    <lineage>
        <taxon>Eukaryota</taxon>
        <taxon>Fungi</taxon>
        <taxon>Dikarya</taxon>
        <taxon>Ascomycota</taxon>
        <taxon>Pezizomycotina</taxon>
        <taxon>Sordariomycetes</taxon>
        <taxon>Sordariomycetidae</taxon>
        <taxon>Sordariales</taxon>
        <taxon>Lasiosphaeriaceae</taxon>
        <taxon>Apiosordaria</taxon>
    </lineage>
</organism>
<keyword evidence="4" id="KW-1185">Reference proteome</keyword>
<evidence type="ECO:0000313" key="3">
    <source>
        <dbReference type="EMBL" id="KAK0747315.1"/>
    </source>
</evidence>
<evidence type="ECO:0000313" key="4">
    <source>
        <dbReference type="Proteomes" id="UP001172159"/>
    </source>
</evidence>
<keyword evidence="1" id="KW-0677">Repeat</keyword>
<accession>A0AA40K634</accession>